<dbReference type="InterPro" id="IPR036770">
    <property type="entry name" value="Ankyrin_rpt-contain_sf"/>
</dbReference>
<dbReference type="InterPro" id="IPR002110">
    <property type="entry name" value="Ankyrin_rpt"/>
</dbReference>
<proteinExistence type="predicted"/>
<evidence type="ECO:0000256" key="1">
    <source>
        <dbReference type="ARBA" id="ARBA00022737"/>
    </source>
</evidence>
<evidence type="ECO:0000256" key="3">
    <source>
        <dbReference type="PROSITE-ProRule" id="PRU00023"/>
    </source>
</evidence>
<comment type="caution">
    <text evidence="4">The sequence shown here is derived from an EMBL/GenBank/DDBJ whole genome shotgun (WGS) entry which is preliminary data.</text>
</comment>
<evidence type="ECO:0000313" key="4">
    <source>
        <dbReference type="EMBL" id="MBD8526127.1"/>
    </source>
</evidence>
<gene>
    <name evidence="4" type="ORF">IFO71_10300</name>
</gene>
<protein>
    <submittedName>
        <fullName evidence="4">Ankyrin repeat domain-containing protein</fullName>
    </submittedName>
</protein>
<dbReference type="EMBL" id="JACYTR010000017">
    <property type="protein sequence ID" value="MBD8526127.1"/>
    <property type="molecule type" value="Genomic_DNA"/>
</dbReference>
<accession>A0AAW3ZM36</accession>
<feature type="repeat" description="ANK" evidence="3">
    <location>
        <begin position="128"/>
        <end position="160"/>
    </location>
</feature>
<dbReference type="Pfam" id="PF00023">
    <property type="entry name" value="Ank"/>
    <property type="match status" value="1"/>
</dbReference>
<sequence>MDAAAVEKAIADGDLQGIRELLKSSPELALSETSAGVSVLMLALYQGKSAIADLLAEQVDSLPLFEAVALGRLEAVRPLLQADPNRLQAWSSDGFQPLHLAAFFARQPVLNHLLSLGADPNQRARQPGAMTPLHSAAASRQTAGVEALLEAGADPNIQQGGGFTALMSAALHGNLAMIDTLLRSGADRQLQADDGRRARDMAAQSGHSEAVLRLDAVD</sequence>
<dbReference type="RefSeq" id="WP_192029549.1">
    <property type="nucleotide sequence ID" value="NZ_JACYTR010000017.1"/>
</dbReference>
<reference evidence="4 5" key="1">
    <citation type="submission" date="2020-09" db="EMBL/GenBank/DDBJ databases">
        <title>Pseudoxanthomonas sp. CAU 1598 isolated from sand of Yaerae Beach.</title>
        <authorList>
            <person name="Kim W."/>
        </authorList>
    </citation>
    <scope>NUCLEOTIDE SEQUENCE [LARGE SCALE GENOMIC DNA]</scope>
    <source>
        <strain evidence="4 5">CAU 1598</strain>
    </source>
</reference>
<feature type="repeat" description="ANK" evidence="3">
    <location>
        <begin position="161"/>
        <end position="193"/>
    </location>
</feature>
<dbReference type="AlphaFoldDB" id="A0AAW3ZM36"/>
<keyword evidence="5" id="KW-1185">Reference proteome</keyword>
<dbReference type="Gene3D" id="1.25.40.20">
    <property type="entry name" value="Ankyrin repeat-containing domain"/>
    <property type="match status" value="3"/>
</dbReference>
<evidence type="ECO:0000256" key="2">
    <source>
        <dbReference type="ARBA" id="ARBA00023043"/>
    </source>
</evidence>
<dbReference type="PANTHER" id="PTHR24198">
    <property type="entry name" value="ANKYRIN REPEAT AND PROTEIN KINASE DOMAIN-CONTAINING PROTEIN"/>
    <property type="match status" value="1"/>
</dbReference>
<keyword evidence="1" id="KW-0677">Repeat</keyword>
<evidence type="ECO:0000313" key="5">
    <source>
        <dbReference type="Proteomes" id="UP000613768"/>
    </source>
</evidence>
<organism evidence="4 5">
    <name type="scientific">Pseudomarimonas arenosa</name>
    <dbReference type="NCBI Taxonomy" id="2774145"/>
    <lineage>
        <taxon>Bacteria</taxon>
        <taxon>Pseudomonadati</taxon>
        <taxon>Pseudomonadota</taxon>
        <taxon>Gammaproteobacteria</taxon>
        <taxon>Lysobacterales</taxon>
        <taxon>Lysobacteraceae</taxon>
        <taxon>Pseudomarimonas</taxon>
    </lineage>
</organism>
<dbReference type="Pfam" id="PF12796">
    <property type="entry name" value="Ank_2"/>
    <property type="match status" value="1"/>
</dbReference>
<dbReference type="Proteomes" id="UP000613768">
    <property type="component" value="Unassembled WGS sequence"/>
</dbReference>
<dbReference type="SUPFAM" id="SSF48403">
    <property type="entry name" value="Ankyrin repeat"/>
    <property type="match status" value="1"/>
</dbReference>
<dbReference type="SMART" id="SM00248">
    <property type="entry name" value="ANK"/>
    <property type="match status" value="5"/>
</dbReference>
<feature type="repeat" description="ANK" evidence="3">
    <location>
        <begin position="93"/>
        <end position="125"/>
    </location>
</feature>
<dbReference type="PROSITE" id="PS50088">
    <property type="entry name" value="ANK_REPEAT"/>
    <property type="match status" value="3"/>
</dbReference>
<name>A0AAW3ZM36_9GAMM</name>
<keyword evidence="2 3" id="KW-0040">ANK repeat</keyword>
<dbReference type="PROSITE" id="PS50297">
    <property type="entry name" value="ANK_REP_REGION"/>
    <property type="match status" value="3"/>
</dbReference>
<dbReference type="PANTHER" id="PTHR24198:SF165">
    <property type="entry name" value="ANKYRIN REPEAT-CONTAINING PROTEIN-RELATED"/>
    <property type="match status" value="1"/>
</dbReference>